<reference evidence="1" key="2">
    <citation type="submission" date="2018-03" db="EMBL/GenBank/DDBJ databases">
        <title>The Triticum urartu genome reveals the dynamic nature of wheat genome evolution.</title>
        <authorList>
            <person name="Ling H."/>
            <person name="Ma B."/>
            <person name="Shi X."/>
            <person name="Liu H."/>
            <person name="Dong L."/>
            <person name="Sun H."/>
            <person name="Cao Y."/>
            <person name="Gao Q."/>
            <person name="Zheng S."/>
            <person name="Li Y."/>
            <person name="Yu Y."/>
            <person name="Du H."/>
            <person name="Qi M."/>
            <person name="Li Y."/>
            <person name="Yu H."/>
            <person name="Cui Y."/>
            <person name="Wang N."/>
            <person name="Chen C."/>
            <person name="Wu H."/>
            <person name="Zhao Y."/>
            <person name="Zhang J."/>
            <person name="Li Y."/>
            <person name="Zhou W."/>
            <person name="Zhang B."/>
            <person name="Hu W."/>
            <person name="Eijk M."/>
            <person name="Tang J."/>
            <person name="Witsenboer H."/>
            <person name="Zhao S."/>
            <person name="Li Z."/>
            <person name="Zhang A."/>
            <person name="Wang D."/>
            <person name="Liang C."/>
        </authorList>
    </citation>
    <scope>NUCLEOTIDE SEQUENCE [LARGE SCALE GENOMIC DNA]</scope>
    <source>
        <strain evidence="1">cv. G1812</strain>
    </source>
</reference>
<dbReference type="EnsemblPlants" id="TuG1812G0200001692.01.T02">
    <property type="protein sequence ID" value="TuG1812G0200001692.01.T02.cds342332"/>
    <property type="gene ID" value="TuG1812G0200001692.01"/>
</dbReference>
<dbReference type="AlphaFoldDB" id="A0A8R7PC53"/>
<protein>
    <submittedName>
        <fullName evidence="1">Uncharacterized protein</fullName>
    </submittedName>
</protein>
<dbReference type="Gramene" id="TuG1812G0200001692.01.T02">
    <property type="protein sequence ID" value="TuG1812G0200001692.01.T02.cds342332"/>
    <property type="gene ID" value="TuG1812G0200001692.01"/>
</dbReference>
<organism evidence="1 2">
    <name type="scientific">Triticum urartu</name>
    <name type="common">Red wild einkorn</name>
    <name type="synonym">Crithodium urartu</name>
    <dbReference type="NCBI Taxonomy" id="4572"/>
    <lineage>
        <taxon>Eukaryota</taxon>
        <taxon>Viridiplantae</taxon>
        <taxon>Streptophyta</taxon>
        <taxon>Embryophyta</taxon>
        <taxon>Tracheophyta</taxon>
        <taxon>Spermatophyta</taxon>
        <taxon>Magnoliopsida</taxon>
        <taxon>Liliopsida</taxon>
        <taxon>Poales</taxon>
        <taxon>Poaceae</taxon>
        <taxon>BOP clade</taxon>
        <taxon>Pooideae</taxon>
        <taxon>Triticodae</taxon>
        <taxon>Triticeae</taxon>
        <taxon>Triticinae</taxon>
        <taxon>Triticum</taxon>
    </lineage>
</organism>
<evidence type="ECO:0000313" key="1">
    <source>
        <dbReference type="EnsemblPlants" id="TuG1812G0200001692.01.T02.cds342332"/>
    </source>
</evidence>
<name>A0A8R7PC53_TRIUA</name>
<keyword evidence="2" id="KW-1185">Reference proteome</keyword>
<evidence type="ECO:0000313" key="2">
    <source>
        <dbReference type="Proteomes" id="UP000015106"/>
    </source>
</evidence>
<reference evidence="2" key="1">
    <citation type="journal article" date="2013" name="Nature">
        <title>Draft genome of the wheat A-genome progenitor Triticum urartu.</title>
        <authorList>
            <person name="Ling H.Q."/>
            <person name="Zhao S."/>
            <person name="Liu D."/>
            <person name="Wang J."/>
            <person name="Sun H."/>
            <person name="Zhang C."/>
            <person name="Fan H."/>
            <person name="Li D."/>
            <person name="Dong L."/>
            <person name="Tao Y."/>
            <person name="Gao C."/>
            <person name="Wu H."/>
            <person name="Li Y."/>
            <person name="Cui Y."/>
            <person name="Guo X."/>
            <person name="Zheng S."/>
            <person name="Wang B."/>
            <person name="Yu K."/>
            <person name="Liang Q."/>
            <person name="Yang W."/>
            <person name="Lou X."/>
            <person name="Chen J."/>
            <person name="Feng M."/>
            <person name="Jian J."/>
            <person name="Zhang X."/>
            <person name="Luo G."/>
            <person name="Jiang Y."/>
            <person name="Liu J."/>
            <person name="Wang Z."/>
            <person name="Sha Y."/>
            <person name="Zhang B."/>
            <person name="Wu H."/>
            <person name="Tang D."/>
            <person name="Shen Q."/>
            <person name="Xue P."/>
            <person name="Zou S."/>
            <person name="Wang X."/>
            <person name="Liu X."/>
            <person name="Wang F."/>
            <person name="Yang Y."/>
            <person name="An X."/>
            <person name="Dong Z."/>
            <person name="Zhang K."/>
            <person name="Zhang X."/>
            <person name="Luo M.C."/>
            <person name="Dvorak J."/>
            <person name="Tong Y."/>
            <person name="Wang J."/>
            <person name="Yang H."/>
            <person name="Li Z."/>
            <person name="Wang D."/>
            <person name="Zhang A."/>
            <person name="Wang J."/>
        </authorList>
    </citation>
    <scope>NUCLEOTIDE SEQUENCE</scope>
    <source>
        <strain evidence="2">cv. G1812</strain>
    </source>
</reference>
<accession>A0A8R7PC53</accession>
<proteinExistence type="predicted"/>
<dbReference type="Proteomes" id="UP000015106">
    <property type="component" value="Chromosome 2"/>
</dbReference>
<reference evidence="1" key="3">
    <citation type="submission" date="2022-06" db="UniProtKB">
        <authorList>
            <consortium name="EnsemblPlants"/>
        </authorList>
    </citation>
    <scope>IDENTIFICATION</scope>
</reference>
<sequence length="99" mass="10761">MVVSKIYKNNCPRCRITRGVCYEKLREGDNEKEFPRQYIARRPQCGAQGGKRRGAQCPCGGDRGGVGRPDGGEQGRAGVLVVENEETTCILAVGNGKAY</sequence>